<gene>
    <name evidence="4" type="ORF">MUG09_00570</name>
</gene>
<dbReference type="InterPro" id="IPR050469">
    <property type="entry name" value="Diguanylate_Cyclase"/>
</dbReference>
<dbReference type="RefSeq" id="WP_244772638.1">
    <property type="nucleotide sequence ID" value="NZ_CP094929.1"/>
</dbReference>
<dbReference type="InterPro" id="IPR035965">
    <property type="entry name" value="PAS-like_dom_sf"/>
</dbReference>
<evidence type="ECO:0000259" key="3">
    <source>
        <dbReference type="PROSITE" id="PS50887"/>
    </source>
</evidence>
<dbReference type="Pfam" id="PF08448">
    <property type="entry name" value="PAS_4"/>
    <property type="match status" value="1"/>
</dbReference>
<accession>A0ABY4DAW3</accession>
<evidence type="ECO:0000256" key="1">
    <source>
        <dbReference type="ARBA" id="ARBA00012528"/>
    </source>
</evidence>
<dbReference type="SUPFAM" id="SSF55785">
    <property type="entry name" value="PYP-like sensor domain (PAS domain)"/>
    <property type="match status" value="1"/>
</dbReference>
<dbReference type="InterPro" id="IPR029787">
    <property type="entry name" value="Nucleotide_cyclase"/>
</dbReference>
<dbReference type="Proteomes" id="UP000829708">
    <property type="component" value="Chromosome"/>
</dbReference>
<comment type="catalytic activity">
    <reaction evidence="2">
        <text>2 GTP = 3',3'-c-di-GMP + 2 diphosphate</text>
        <dbReference type="Rhea" id="RHEA:24898"/>
        <dbReference type="ChEBI" id="CHEBI:33019"/>
        <dbReference type="ChEBI" id="CHEBI:37565"/>
        <dbReference type="ChEBI" id="CHEBI:58805"/>
        <dbReference type="EC" id="2.7.7.65"/>
    </reaction>
</comment>
<dbReference type="NCBIfam" id="TIGR00254">
    <property type="entry name" value="GGDEF"/>
    <property type="match status" value="1"/>
</dbReference>
<dbReference type="NCBIfam" id="TIGR00229">
    <property type="entry name" value="sensory_box"/>
    <property type="match status" value="1"/>
</dbReference>
<dbReference type="PANTHER" id="PTHR45138">
    <property type="entry name" value="REGULATORY COMPONENTS OF SENSORY TRANSDUCTION SYSTEM"/>
    <property type="match status" value="1"/>
</dbReference>
<reference evidence="5" key="1">
    <citation type="journal article" date="2024" name="J Bioinform Genom">
        <title>Complete genome sequence of the type strain bacterium Sphaerochaeta associata GLS2t (VKM B-2742)t.</title>
        <authorList>
            <person name="Troshina O.Y."/>
            <person name="Tepeeva A.N."/>
            <person name="Arzamasceva V.O."/>
            <person name="Whitman W.B."/>
            <person name="Varghese N."/>
            <person name="Shapiro N."/>
            <person name="Woyke T."/>
            <person name="Kripides N.C."/>
            <person name="Vasilenko O.V."/>
        </authorList>
    </citation>
    <scope>NUCLEOTIDE SEQUENCE [LARGE SCALE GENOMIC DNA]</scope>
    <source>
        <strain evidence="5">GLS2T</strain>
    </source>
</reference>
<name>A0ABY4DAW3_9SPIR</name>
<dbReference type="SMART" id="SM00267">
    <property type="entry name" value="GGDEF"/>
    <property type="match status" value="1"/>
</dbReference>
<dbReference type="InterPro" id="IPR013656">
    <property type="entry name" value="PAS_4"/>
</dbReference>
<evidence type="ECO:0000256" key="2">
    <source>
        <dbReference type="ARBA" id="ARBA00034247"/>
    </source>
</evidence>
<sequence>MGKFMVEYGCSHLGGRMYQENLSELLYSLFNTIPDPFMVIGEDGTYLEVFGGTERSLYDDGKPMQGKNIYEFMPKEFADFYMQQVHHTLEMNCLNSFDYQLETDKVILPEFNGPGGTQWFETRMFPLKTPYKGQRAVTAQIINITERRNLHKKLRELSYVDPLTGLYNRRYFLERVRIHLMEKGRAHIMLCDIDRFKGVNDRYGHLAGDAVLKEFANITKQVLKHNHAIARLGGDEFVMALTDLTDEEAVAMGEQLRKQVEATPFHYQTQVLSIQISVGIAKLSYEDLEKSELIADADRALYQAKAGGKNRVCLFNDGTRGL</sequence>
<dbReference type="Gene3D" id="3.30.70.270">
    <property type="match status" value="1"/>
</dbReference>
<dbReference type="SUPFAM" id="SSF55073">
    <property type="entry name" value="Nucleotide cyclase"/>
    <property type="match status" value="1"/>
</dbReference>
<evidence type="ECO:0000313" key="5">
    <source>
        <dbReference type="Proteomes" id="UP000829708"/>
    </source>
</evidence>
<dbReference type="PROSITE" id="PS50887">
    <property type="entry name" value="GGDEF"/>
    <property type="match status" value="1"/>
</dbReference>
<feature type="domain" description="GGDEF" evidence="3">
    <location>
        <begin position="184"/>
        <end position="317"/>
    </location>
</feature>
<organism evidence="4 5">
    <name type="scientific">Sphaerochaeta associata</name>
    <dbReference type="NCBI Taxonomy" id="1129264"/>
    <lineage>
        <taxon>Bacteria</taxon>
        <taxon>Pseudomonadati</taxon>
        <taxon>Spirochaetota</taxon>
        <taxon>Spirochaetia</taxon>
        <taxon>Spirochaetales</taxon>
        <taxon>Sphaerochaetaceae</taxon>
        <taxon>Sphaerochaeta</taxon>
    </lineage>
</organism>
<dbReference type="CDD" id="cd01949">
    <property type="entry name" value="GGDEF"/>
    <property type="match status" value="1"/>
</dbReference>
<dbReference type="Gene3D" id="3.30.450.20">
    <property type="entry name" value="PAS domain"/>
    <property type="match status" value="1"/>
</dbReference>
<dbReference type="InterPro" id="IPR000014">
    <property type="entry name" value="PAS"/>
</dbReference>
<dbReference type="EMBL" id="CP094929">
    <property type="protein sequence ID" value="UOM51266.1"/>
    <property type="molecule type" value="Genomic_DNA"/>
</dbReference>
<evidence type="ECO:0000313" key="4">
    <source>
        <dbReference type="EMBL" id="UOM51266.1"/>
    </source>
</evidence>
<keyword evidence="5" id="KW-1185">Reference proteome</keyword>
<proteinExistence type="predicted"/>
<protein>
    <recommendedName>
        <fullName evidence="1">diguanylate cyclase</fullName>
        <ecNumber evidence="1">2.7.7.65</ecNumber>
    </recommendedName>
</protein>
<dbReference type="InterPro" id="IPR000160">
    <property type="entry name" value="GGDEF_dom"/>
</dbReference>
<dbReference type="InterPro" id="IPR043128">
    <property type="entry name" value="Rev_trsase/Diguanyl_cyclase"/>
</dbReference>
<dbReference type="EC" id="2.7.7.65" evidence="1"/>
<dbReference type="Pfam" id="PF00990">
    <property type="entry name" value="GGDEF"/>
    <property type="match status" value="1"/>
</dbReference>
<dbReference type="PANTHER" id="PTHR45138:SF9">
    <property type="entry name" value="DIGUANYLATE CYCLASE DGCM-RELATED"/>
    <property type="match status" value="1"/>
</dbReference>